<sequence>MSIPVESTSLEGSQGTESSSPGFGGLKAETDLKVLNKKLGKAAEEGDINSVQSLLSQGANVNNQDNWNESTPLHYAASRGHNEVVSVLLSNGADPNIEDRDEDTPLHDAAFRGHNEVASVLLSNGADPNTKNKVSYTDNH</sequence>
<feature type="repeat" description="ANK" evidence="3">
    <location>
        <begin position="68"/>
        <end position="100"/>
    </location>
</feature>
<feature type="repeat" description="ANK" evidence="3">
    <location>
        <begin position="39"/>
        <end position="66"/>
    </location>
</feature>
<dbReference type="PRINTS" id="PR01415">
    <property type="entry name" value="ANKYRIN"/>
</dbReference>
<dbReference type="RefSeq" id="XP_019859001.1">
    <property type="nucleotide sequence ID" value="XM_020003442.1"/>
</dbReference>
<dbReference type="SMART" id="SM00248">
    <property type="entry name" value="ANK"/>
    <property type="match status" value="3"/>
</dbReference>
<keyword evidence="2 3" id="KW-0040">ANK repeat</keyword>
<accession>A0AAN0JPP8</accession>
<dbReference type="Proteomes" id="UP000007879">
    <property type="component" value="Unassembled WGS sequence"/>
</dbReference>
<protein>
    <submittedName>
        <fullName evidence="5">Uncharacterized protein</fullName>
    </submittedName>
</protein>
<evidence type="ECO:0000256" key="1">
    <source>
        <dbReference type="ARBA" id="ARBA00022737"/>
    </source>
</evidence>
<proteinExistence type="predicted"/>
<feature type="region of interest" description="Disordered" evidence="4">
    <location>
        <begin position="1"/>
        <end position="27"/>
    </location>
</feature>
<dbReference type="Pfam" id="PF12796">
    <property type="entry name" value="Ank_2"/>
    <property type="match status" value="1"/>
</dbReference>
<dbReference type="PROSITE" id="PS50297">
    <property type="entry name" value="ANK_REP_REGION"/>
    <property type="match status" value="2"/>
</dbReference>
<dbReference type="AlphaFoldDB" id="A0AAN0JPP8"/>
<dbReference type="KEGG" id="aqu:109587207"/>
<evidence type="ECO:0000313" key="5">
    <source>
        <dbReference type="EnsemblMetazoa" id="XP_019859001.1"/>
    </source>
</evidence>
<dbReference type="InterPro" id="IPR002110">
    <property type="entry name" value="Ankyrin_rpt"/>
</dbReference>
<keyword evidence="6" id="KW-1185">Reference proteome</keyword>
<keyword evidence="1" id="KW-0677">Repeat</keyword>
<reference evidence="5" key="2">
    <citation type="submission" date="2024-06" db="UniProtKB">
        <authorList>
            <consortium name="EnsemblMetazoa"/>
        </authorList>
    </citation>
    <scope>IDENTIFICATION</scope>
</reference>
<dbReference type="PROSITE" id="PS50088">
    <property type="entry name" value="ANK_REPEAT"/>
    <property type="match status" value="3"/>
</dbReference>
<dbReference type="EnsemblMetazoa" id="XM_020003442.1">
    <property type="protein sequence ID" value="XP_019859001.1"/>
    <property type="gene ID" value="LOC109587207"/>
</dbReference>
<evidence type="ECO:0000256" key="4">
    <source>
        <dbReference type="SAM" id="MobiDB-lite"/>
    </source>
</evidence>
<dbReference type="InterPro" id="IPR036770">
    <property type="entry name" value="Ankyrin_rpt-contain_sf"/>
</dbReference>
<name>A0AAN0JPP8_AMPQE</name>
<dbReference type="SUPFAM" id="SSF48403">
    <property type="entry name" value="Ankyrin repeat"/>
    <property type="match status" value="1"/>
</dbReference>
<reference evidence="6" key="1">
    <citation type="journal article" date="2010" name="Nature">
        <title>The Amphimedon queenslandica genome and the evolution of animal complexity.</title>
        <authorList>
            <person name="Srivastava M."/>
            <person name="Simakov O."/>
            <person name="Chapman J."/>
            <person name="Fahey B."/>
            <person name="Gauthier M.E."/>
            <person name="Mitros T."/>
            <person name="Richards G.S."/>
            <person name="Conaco C."/>
            <person name="Dacre M."/>
            <person name="Hellsten U."/>
            <person name="Larroux C."/>
            <person name="Putnam N.H."/>
            <person name="Stanke M."/>
            <person name="Adamska M."/>
            <person name="Darling A."/>
            <person name="Degnan S.M."/>
            <person name="Oakley T.H."/>
            <person name="Plachetzki D.C."/>
            <person name="Zhai Y."/>
            <person name="Adamski M."/>
            <person name="Calcino A."/>
            <person name="Cummins S.F."/>
            <person name="Goodstein D.M."/>
            <person name="Harris C."/>
            <person name="Jackson D.J."/>
            <person name="Leys S.P."/>
            <person name="Shu S."/>
            <person name="Woodcroft B.J."/>
            <person name="Vervoort M."/>
            <person name="Kosik K.S."/>
            <person name="Manning G."/>
            <person name="Degnan B.M."/>
            <person name="Rokhsar D.S."/>
        </authorList>
    </citation>
    <scope>NUCLEOTIDE SEQUENCE [LARGE SCALE GENOMIC DNA]</scope>
</reference>
<feature type="compositionally biased region" description="Polar residues" evidence="4">
    <location>
        <begin position="1"/>
        <end position="21"/>
    </location>
</feature>
<evidence type="ECO:0000256" key="2">
    <source>
        <dbReference type="ARBA" id="ARBA00023043"/>
    </source>
</evidence>
<evidence type="ECO:0000313" key="6">
    <source>
        <dbReference type="Proteomes" id="UP000007879"/>
    </source>
</evidence>
<feature type="repeat" description="ANK" evidence="3">
    <location>
        <begin position="101"/>
        <end position="133"/>
    </location>
</feature>
<dbReference type="PANTHER" id="PTHR24171">
    <property type="entry name" value="ANKYRIN REPEAT DOMAIN-CONTAINING PROTEIN 39-RELATED"/>
    <property type="match status" value="1"/>
</dbReference>
<organism evidence="5 6">
    <name type="scientific">Amphimedon queenslandica</name>
    <name type="common">Sponge</name>
    <dbReference type="NCBI Taxonomy" id="400682"/>
    <lineage>
        <taxon>Eukaryota</taxon>
        <taxon>Metazoa</taxon>
        <taxon>Porifera</taxon>
        <taxon>Demospongiae</taxon>
        <taxon>Heteroscleromorpha</taxon>
        <taxon>Haplosclerida</taxon>
        <taxon>Niphatidae</taxon>
        <taxon>Amphimedon</taxon>
    </lineage>
</organism>
<evidence type="ECO:0000256" key="3">
    <source>
        <dbReference type="PROSITE-ProRule" id="PRU00023"/>
    </source>
</evidence>
<dbReference type="Gene3D" id="1.25.40.20">
    <property type="entry name" value="Ankyrin repeat-containing domain"/>
    <property type="match status" value="2"/>
</dbReference>
<dbReference type="GeneID" id="109587207"/>